<dbReference type="PROSITE" id="PS50330">
    <property type="entry name" value="UIM"/>
    <property type="match status" value="1"/>
</dbReference>
<dbReference type="GO" id="GO:0045047">
    <property type="term" value="P:protein targeting to ER"/>
    <property type="evidence" value="ECO:0007669"/>
    <property type="project" value="TreeGrafter"/>
</dbReference>
<feature type="compositionally biased region" description="Low complexity" evidence="6">
    <location>
        <begin position="213"/>
        <end position="224"/>
    </location>
</feature>
<evidence type="ECO:0000256" key="2">
    <source>
        <dbReference type="ARBA" id="ARBA00022737"/>
    </source>
</evidence>
<feature type="compositionally biased region" description="Low complexity" evidence="6">
    <location>
        <begin position="150"/>
        <end position="166"/>
    </location>
</feature>
<dbReference type="InterPro" id="IPR057357">
    <property type="entry name" value="Znf-C2H2_ZFAND2A/B"/>
</dbReference>
<feature type="domain" description="AN1-type" evidence="7">
    <location>
        <begin position="94"/>
        <end position="142"/>
    </location>
</feature>
<protein>
    <submittedName>
        <fullName evidence="8">EOG090X0APF</fullName>
    </submittedName>
</protein>
<evidence type="ECO:0000256" key="4">
    <source>
        <dbReference type="ARBA" id="ARBA00022833"/>
    </source>
</evidence>
<name>A0A4Y7LM02_9CRUS</name>
<keyword evidence="2" id="KW-0677">Repeat</keyword>
<evidence type="ECO:0000256" key="6">
    <source>
        <dbReference type="SAM" id="MobiDB-lite"/>
    </source>
</evidence>
<gene>
    <name evidence="8" type="primary">EOG090X0APF</name>
</gene>
<feature type="region of interest" description="Disordered" evidence="6">
    <location>
        <begin position="150"/>
        <end position="260"/>
    </location>
</feature>
<dbReference type="PANTHER" id="PTHR14677">
    <property type="entry name" value="ARSENITE INDUCUBLE RNA ASSOCIATED PROTEIN AIP-1-RELATED"/>
    <property type="match status" value="1"/>
</dbReference>
<dbReference type="GO" id="GO:0005783">
    <property type="term" value="C:endoplasmic reticulum"/>
    <property type="evidence" value="ECO:0007669"/>
    <property type="project" value="TreeGrafter"/>
</dbReference>
<organism evidence="8">
    <name type="scientific">Eubosmina coregoni</name>
    <dbReference type="NCBI Taxonomy" id="186181"/>
    <lineage>
        <taxon>Eukaryota</taxon>
        <taxon>Metazoa</taxon>
        <taxon>Ecdysozoa</taxon>
        <taxon>Arthropoda</taxon>
        <taxon>Crustacea</taxon>
        <taxon>Branchiopoda</taxon>
        <taxon>Diplostraca</taxon>
        <taxon>Cladocera</taxon>
        <taxon>Anomopoda</taxon>
        <taxon>Bosminidae</taxon>
        <taxon>Eubosmina</taxon>
    </lineage>
</organism>
<dbReference type="InterPro" id="IPR003903">
    <property type="entry name" value="UIM_dom"/>
</dbReference>
<dbReference type="Pfam" id="PF25403">
    <property type="entry name" value="zf-C2H2_ZFAND2"/>
    <property type="match status" value="1"/>
</dbReference>
<keyword evidence="4" id="KW-0862">Zinc</keyword>
<dbReference type="SMART" id="SM00154">
    <property type="entry name" value="ZnF_AN1"/>
    <property type="match status" value="2"/>
</dbReference>
<feature type="compositionally biased region" description="Polar residues" evidence="6">
    <location>
        <begin position="175"/>
        <end position="198"/>
    </location>
</feature>
<evidence type="ECO:0000259" key="7">
    <source>
        <dbReference type="PROSITE" id="PS51039"/>
    </source>
</evidence>
<feature type="domain" description="AN1-type" evidence="7">
    <location>
        <begin position="4"/>
        <end position="52"/>
    </location>
</feature>
<feature type="compositionally biased region" description="Low complexity" evidence="6">
    <location>
        <begin position="241"/>
        <end position="254"/>
    </location>
</feature>
<evidence type="ECO:0000313" key="8">
    <source>
        <dbReference type="EMBL" id="SVE69970.1"/>
    </source>
</evidence>
<dbReference type="SUPFAM" id="SSF118310">
    <property type="entry name" value="AN1-like Zinc finger"/>
    <property type="match status" value="2"/>
</dbReference>
<dbReference type="AlphaFoldDB" id="A0A4Y7LM02"/>
<dbReference type="GO" id="GO:0043161">
    <property type="term" value="P:proteasome-mediated ubiquitin-dependent protein catabolic process"/>
    <property type="evidence" value="ECO:0007669"/>
    <property type="project" value="TreeGrafter"/>
</dbReference>
<dbReference type="PANTHER" id="PTHR14677:SF20">
    <property type="entry name" value="ZINC FINGER AN1-TYPE CONTAINING 2A-RELATED"/>
    <property type="match status" value="1"/>
</dbReference>
<dbReference type="GO" id="GO:0008270">
    <property type="term" value="F:zinc ion binding"/>
    <property type="evidence" value="ECO:0007669"/>
    <property type="project" value="UniProtKB-KW"/>
</dbReference>
<dbReference type="Pfam" id="PF01428">
    <property type="entry name" value="zf-AN1"/>
    <property type="match status" value="2"/>
</dbReference>
<dbReference type="FunFam" id="4.10.1110.10:FF:000004">
    <property type="entry name" value="AN1-type zinc finger protein 2B isoform X1"/>
    <property type="match status" value="1"/>
</dbReference>
<sequence>MKLSHLGKHCTEKTCNQLDFLPMKCDACDLIFCKDHVRYELHKCGSSYKKNVQVPVCPLCNQPVPGKRGEAPDIAVSEHIDRDCQSDPAKQKRKVFGNRCTMKGCKQKEVVPIVCDQCKMNFCLKHRHTIDHGCKGPAAPVDKAREAALARASASSSSSGSNSAKANFFSKHFNPPTTNRPSASQTRSYAAASVQGNMSEDEALARALQASLQDQPPQTSAQQQEEFDRALALALQRGEQPTTSPATTPATTSSNNCSLS</sequence>
<dbReference type="SMART" id="SM00726">
    <property type="entry name" value="UIM"/>
    <property type="match status" value="2"/>
</dbReference>
<proteinExistence type="evidence at transcript level"/>
<dbReference type="EMBL" id="LR000351">
    <property type="protein sequence ID" value="SVE69970.1"/>
    <property type="molecule type" value="mRNA"/>
</dbReference>
<evidence type="ECO:0000256" key="5">
    <source>
        <dbReference type="PROSITE-ProRule" id="PRU00449"/>
    </source>
</evidence>
<dbReference type="InterPro" id="IPR000058">
    <property type="entry name" value="Znf_AN1"/>
</dbReference>
<dbReference type="PROSITE" id="PS51039">
    <property type="entry name" value="ZF_AN1"/>
    <property type="match status" value="2"/>
</dbReference>
<dbReference type="InterPro" id="IPR035896">
    <property type="entry name" value="AN1-like_Znf"/>
</dbReference>
<accession>A0A4Y7LM02</accession>
<evidence type="ECO:0000256" key="3">
    <source>
        <dbReference type="ARBA" id="ARBA00022771"/>
    </source>
</evidence>
<keyword evidence="1" id="KW-0479">Metal-binding</keyword>
<keyword evidence="3 5" id="KW-0863">Zinc-finger</keyword>
<reference evidence="8" key="1">
    <citation type="submission" date="2018-08" db="EMBL/GenBank/DDBJ databases">
        <authorList>
            <person name="Cornetti L."/>
        </authorList>
    </citation>
    <scope>NUCLEOTIDE SEQUENCE</scope>
    <source>
        <strain evidence="8">FI-BAL1-1</strain>
    </source>
</reference>
<dbReference type="Gene3D" id="4.10.1110.10">
    <property type="entry name" value="AN1-like Zinc finger"/>
    <property type="match status" value="2"/>
</dbReference>
<evidence type="ECO:0000256" key="1">
    <source>
        <dbReference type="ARBA" id="ARBA00022723"/>
    </source>
</evidence>